<feature type="signal peptide" evidence="2">
    <location>
        <begin position="1"/>
        <end position="22"/>
    </location>
</feature>
<dbReference type="InterPro" id="IPR001466">
    <property type="entry name" value="Beta-lactam-related"/>
</dbReference>
<keyword evidence="2" id="KW-0732">Signal</keyword>
<comment type="caution">
    <text evidence="4">The sequence shown here is derived from an EMBL/GenBank/DDBJ whole genome shotgun (WGS) entry which is preliminary data.</text>
</comment>
<evidence type="ECO:0000259" key="3">
    <source>
        <dbReference type="Pfam" id="PF00144"/>
    </source>
</evidence>
<feature type="chain" id="PRO_5047297936" evidence="2">
    <location>
        <begin position="23"/>
        <end position="659"/>
    </location>
</feature>
<dbReference type="Proteomes" id="UP001255917">
    <property type="component" value="Unassembled WGS sequence"/>
</dbReference>
<feature type="transmembrane region" description="Helical" evidence="1">
    <location>
        <begin position="521"/>
        <end position="543"/>
    </location>
</feature>
<dbReference type="Pfam" id="PF00144">
    <property type="entry name" value="Beta-lactamase"/>
    <property type="match status" value="1"/>
</dbReference>
<evidence type="ECO:0000256" key="1">
    <source>
        <dbReference type="SAM" id="Phobius"/>
    </source>
</evidence>
<feature type="domain" description="Beta-lactamase-related" evidence="3">
    <location>
        <begin position="54"/>
        <end position="385"/>
    </location>
</feature>
<name>A0ABU3N9G0_9GAMM</name>
<organism evidence="4 5">
    <name type="scientific">Halomonas saccharevitans</name>
    <dbReference type="NCBI Taxonomy" id="416872"/>
    <lineage>
        <taxon>Bacteria</taxon>
        <taxon>Pseudomonadati</taxon>
        <taxon>Pseudomonadota</taxon>
        <taxon>Gammaproteobacteria</taxon>
        <taxon>Oceanospirillales</taxon>
        <taxon>Halomonadaceae</taxon>
        <taxon>Halomonas</taxon>
    </lineage>
</organism>
<dbReference type="EC" id="3.1.1.103" evidence="4"/>
<evidence type="ECO:0000256" key="2">
    <source>
        <dbReference type="SAM" id="SignalP"/>
    </source>
</evidence>
<dbReference type="SUPFAM" id="SSF56601">
    <property type="entry name" value="beta-lactamase/transpeptidase-like"/>
    <property type="match status" value="1"/>
</dbReference>
<keyword evidence="1" id="KW-0472">Membrane</keyword>
<gene>
    <name evidence="4" type="ORF">RSO68_00035</name>
</gene>
<dbReference type="InterPro" id="IPR012338">
    <property type="entry name" value="Beta-lactam/transpept-like"/>
</dbReference>
<dbReference type="InterPro" id="IPR050491">
    <property type="entry name" value="AmpC-like"/>
</dbReference>
<dbReference type="GO" id="GO:0016787">
    <property type="term" value="F:hydrolase activity"/>
    <property type="evidence" value="ECO:0007669"/>
    <property type="project" value="UniProtKB-KW"/>
</dbReference>
<feature type="transmembrane region" description="Helical" evidence="1">
    <location>
        <begin position="555"/>
        <end position="578"/>
    </location>
</feature>
<reference evidence="5" key="1">
    <citation type="submission" date="2023-07" db="EMBL/GenBank/DDBJ databases">
        <title>Substrates and metabolic shifts associated with increased methane emissions in unrestored hypersaline salterns.</title>
        <authorList>
            <person name="Bueno De Mesquita C.P."/>
            <person name="Tringe S.G."/>
        </authorList>
    </citation>
    <scope>NUCLEOTIDE SEQUENCE [LARGE SCALE GENOMIC DNA]</scope>
    <source>
        <strain evidence="5">I4</strain>
    </source>
</reference>
<feature type="transmembrane region" description="Helical" evidence="1">
    <location>
        <begin position="633"/>
        <end position="652"/>
    </location>
</feature>
<dbReference type="RefSeq" id="WP_315584981.1">
    <property type="nucleotide sequence ID" value="NZ_JAVXUR010000001.1"/>
</dbReference>
<keyword evidence="1" id="KW-1133">Transmembrane helix</keyword>
<dbReference type="PANTHER" id="PTHR46825:SF9">
    <property type="entry name" value="BETA-LACTAMASE-RELATED DOMAIN-CONTAINING PROTEIN"/>
    <property type="match status" value="1"/>
</dbReference>
<dbReference type="EMBL" id="JAVXUR010000001">
    <property type="protein sequence ID" value="MDT8877855.1"/>
    <property type="molecule type" value="Genomic_DNA"/>
</dbReference>
<protein>
    <submittedName>
        <fullName evidence="4">Serine hydrolase domain-containing protein</fullName>
        <ecNumber evidence="4">3.1.1.103</ecNumber>
    </submittedName>
</protein>
<dbReference type="Gene3D" id="3.40.710.10">
    <property type="entry name" value="DD-peptidase/beta-lactamase superfamily"/>
    <property type="match status" value="1"/>
</dbReference>
<feature type="transmembrane region" description="Helical" evidence="1">
    <location>
        <begin position="598"/>
        <end position="621"/>
    </location>
</feature>
<dbReference type="PANTHER" id="PTHR46825">
    <property type="entry name" value="D-ALANYL-D-ALANINE-CARBOXYPEPTIDASE/ENDOPEPTIDASE AMPH"/>
    <property type="match status" value="1"/>
</dbReference>
<sequence>MKLMRGASSVLLVWLWAAMALGADIDGQDREREPREQPGFEQQAFERQDLEAFVDGFITARMKAHHVAGVTVAVVKDDEMVLAKGFGSADIEAKRPVVAQRTLFRPGSISKLFTWTAVMQLVEQGRLDLDTDVRDYLPDFPLETRYSAPITLRQLMAHTPGFEDTAMGHLFEDDPDAVLPLPEYLRRHAPAQVRPPGSWPAYSNFGVALAGRVVEVVSGLSWEAYAERHLLAPLGMRDSTFREPWGPQREQTPMAPALRERVSEGYQWVDGAFRPGGFTFVGGIGPAGSLSTTATDMARFMRAHLNEGRLGEVALLAPETAREMQRTHYRVAPGQPGMAHGFIESEIAGYRALGHGGGTVHFVSDLQLIPELELGVFISTNSNGGQALVRGFAEELVRRYFPTEAPAATTAPDDPARYVGDYLSTRRPYTTVEALLNHDMASVHLDRDGQLLLSRRGREIRLMPAQGEGEGEGEGHFRQADSGESLRFLDDQSGAVTHLAVPEPIMVMERVGPLANPRWRLAFFGLAGLVFVATLGSALLGGWRRPRARRATVRWAARLTLLAAGLWVVSMVLALAGVLPITRDVGLVFFGFPPPAFVAAQVIAMLAGALSLGSLALLAPVLGETGWTPGRRLRHAGLVVLLTLTLVTVWQFNGFVLMG</sequence>
<evidence type="ECO:0000313" key="4">
    <source>
        <dbReference type="EMBL" id="MDT8877855.1"/>
    </source>
</evidence>
<keyword evidence="5" id="KW-1185">Reference proteome</keyword>
<accession>A0ABU3N9G0</accession>
<keyword evidence="1" id="KW-0812">Transmembrane</keyword>
<proteinExistence type="predicted"/>
<evidence type="ECO:0000313" key="5">
    <source>
        <dbReference type="Proteomes" id="UP001255917"/>
    </source>
</evidence>
<keyword evidence="4" id="KW-0378">Hydrolase</keyword>